<evidence type="ECO:0000313" key="5">
    <source>
        <dbReference type="Proteomes" id="UP000190328"/>
    </source>
</evidence>
<reference evidence="4 5" key="1">
    <citation type="submission" date="2017-02" db="EMBL/GenBank/DDBJ databases">
        <authorList>
            <person name="Peterson S.W."/>
        </authorList>
    </citation>
    <scope>NUCLEOTIDE SEQUENCE [LARGE SCALE GENOMIC DNA]</scope>
    <source>
        <strain evidence="4 5">ATCC BAA-1030</strain>
    </source>
</reference>
<name>A0A1T4LFW3_9ENTE</name>
<dbReference type="InterPro" id="IPR027994">
    <property type="entry name" value="WxL_dom"/>
</dbReference>
<keyword evidence="5" id="KW-1185">Reference proteome</keyword>
<accession>A0A1T4LFW3</accession>
<dbReference type="AlphaFoldDB" id="A0A1T4LFW3"/>
<protein>
    <submittedName>
        <fullName evidence="4">WxL domain surface cell wall-binding</fullName>
    </submittedName>
</protein>
<proteinExistence type="predicted"/>
<feature type="chain" id="PRO_5012120199" evidence="2">
    <location>
        <begin position="26"/>
        <end position="237"/>
    </location>
</feature>
<evidence type="ECO:0000313" key="4">
    <source>
        <dbReference type="EMBL" id="SJZ53384.1"/>
    </source>
</evidence>
<dbReference type="Proteomes" id="UP000190328">
    <property type="component" value="Unassembled WGS sequence"/>
</dbReference>
<evidence type="ECO:0000259" key="3">
    <source>
        <dbReference type="Pfam" id="PF13731"/>
    </source>
</evidence>
<dbReference type="Pfam" id="PF13731">
    <property type="entry name" value="WxL"/>
    <property type="match status" value="1"/>
</dbReference>
<evidence type="ECO:0000256" key="2">
    <source>
        <dbReference type="SAM" id="SignalP"/>
    </source>
</evidence>
<dbReference type="OrthoDB" id="2348302at2"/>
<dbReference type="RefSeq" id="WP_159443183.1">
    <property type="nucleotide sequence ID" value="NZ_FUXI01000005.1"/>
</dbReference>
<gene>
    <name evidence="4" type="ORF">SAMN02745116_00661</name>
</gene>
<sequence length="237" mass="24951">MRKLTLITGIALCAVALQTGMNVSALGTAEDTTGKVELKKDTTTNVVVPPSTGGGNTGGGTVSPSKLEFAEVPTEILFNKKITSADQIAPLVTFTAVRGKDAQGNVTTGNQRVGVYDGRLLVDGINWKVSAKATEFKTANGNAKLTGAKIKLKDVKLTSQDTSAALSFKTASKDFVISTNNTSADFFGTKDSTSQAKQFSYAEWDPEKVELEVAGNQLVEGTFSSTISWNLSDTAIN</sequence>
<feature type="compositionally biased region" description="Gly residues" evidence="1">
    <location>
        <begin position="52"/>
        <end position="61"/>
    </location>
</feature>
<feature type="domain" description="WxL" evidence="3">
    <location>
        <begin position="29"/>
        <end position="234"/>
    </location>
</feature>
<dbReference type="STRING" id="263852.SAMN02745116_00661"/>
<evidence type="ECO:0000256" key="1">
    <source>
        <dbReference type="SAM" id="MobiDB-lite"/>
    </source>
</evidence>
<feature type="region of interest" description="Disordered" evidence="1">
    <location>
        <begin position="43"/>
        <end position="64"/>
    </location>
</feature>
<organism evidence="4 5">
    <name type="scientific">Pilibacter termitis</name>
    <dbReference type="NCBI Taxonomy" id="263852"/>
    <lineage>
        <taxon>Bacteria</taxon>
        <taxon>Bacillati</taxon>
        <taxon>Bacillota</taxon>
        <taxon>Bacilli</taxon>
        <taxon>Lactobacillales</taxon>
        <taxon>Enterococcaceae</taxon>
        <taxon>Pilibacter</taxon>
    </lineage>
</organism>
<keyword evidence="2" id="KW-0732">Signal</keyword>
<dbReference type="EMBL" id="FUXI01000005">
    <property type="protein sequence ID" value="SJZ53384.1"/>
    <property type="molecule type" value="Genomic_DNA"/>
</dbReference>
<feature type="signal peptide" evidence="2">
    <location>
        <begin position="1"/>
        <end position="25"/>
    </location>
</feature>